<feature type="compositionally biased region" description="Basic and acidic residues" evidence="1">
    <location>
        <begin position="388"/>
        <end position="399"/>
    </location>
</feature>
<evidence type="ECO:0000313" key="3">
    <source>
        <dbReference type="EMBL" id="RXK38852.1"/>
    </source>
</evidence>
<feature type="compositionally biased region" description="Polar residues" evidence="1">
    <location>
        <begin position="482"/>
        <end position="500"/>
    </location>
</feature>
<feature type="transmembrane region" description="Helical" evidence="2">
    <location>
        <begin position="87"/>
        <end position="106"/>
    </location>
</feature>
<dbReference type="InParanoid" id="A0A4Q1BMH2"/>
<dbReference type="VEuPathDB" id="FungiDB:TREMEDRAFT_57116"/>
<dbReference type="Proteomes" id="UP000289152">
    <property type="component" value="Unassembled WGS sequence"/>
</dbReference>
<dbReference type="AlphaFoldDB" id="A0A4Q1BMH2"/>
<comment type="caution">
    <text evidence="3">The sequence shown here is derived from an EMBL/GenBank/DDBJ whole genome shotgun (WGS) entry which is preliminary data.</text>
</comment>
<keyword evidence="2" id="KW-0812">Transmembrane</keyword>
<sequence>MDSGTMTSATLVVVLADAPFLALGFLSLTGLSFYAVTGGSRRPATGVHAAALMAALAALLDLVSMLYGDKTPTTSLLLNDPSDLVHGLLVVKHFLLSFSVVLRLIFIYQSLPKTFNVPVERSPHSQDLERTLQVPQNGEKPVDVKLEPNLEGRALDSDQYPSVRRYIPYIAFLMIFVIFVLELTWRLKVLFQSSISSSARSIYDASLSLQLVLVVWFLGEESLNLWLTPVGKRWDTFRRRLGWLSGTVLGFVVVVGALASLGFSEQPVGRLLQGVQFYIFIMSSFIFDFTVDRSTRYSDRWTIVTNPNHRPSFIAISTPRVSTLRISPPTVSTPSPSEIPRLLGYERRPSSMPKLDRGSSVWSALRREGSSRKGLSRSWIPGLSLTRQRTDGEEHRGLRAESVTTDQSSPSPVVEISQPPVLVIRKEETISHPVRQGSRRVYSVVGIKRTVPSPGARLLVLGPDADGVRYPSTRANTLSVYSTPSGVTRESTTSMPSITDMNFPEPPTRQSVMGPSDLEDMFDLPLPVIPAARQEVRYQRPRSVSGAGAYDVTSFIEGGFRGSMVSDGRRRTLGESMLSSHRRSSVPVLFGRRNPQGLSISIPTKASRGNRPNRLSDLQSFSGSLREGDFDSIMTTSPTYSDLREASVRLAFRRPLSVPSPADFNPRPLALPSMPSSRATSRRASRVSHLQVDDPAPMPDSATLPPLGIPANPRPIQRSTTSASDSVSRQKARGNMI</sequence>
<feature type="transmembrane region" description="Helical" evidence="2">
    <location>
        <begin position="47"/>
        <end position="67"/>
    </location>
</feature>
<feature type="transmembrane region" description="Helical" evidence="2">
    <location>
        <begin position="12"/>
        <end position="35"/>
    </location>
</feature>
<evidence type="ECO:0000313" key="4">
    <source>
        <dbReference type="Proteomes" id="UP000289152"/>
    </source>
</evidence>
<feature type="region of interest" description="Disordered" evidence="1">
    <location>
        <begin position="584"/>
        <end position="629"/>
    </location>
</feature>
<proteinExistence type="predicted"/>
<gene>
    <name evidence="3" type="ORF">M231_03908</name>
</gene>
<feature type="compositionally biased region" description="Polar residues" evidence="1">
    <location>
        <begin position="717"/>
        <end position="729"/>
    </location>
</feature>
<keyword evidence="4" id="KW-1185">Reference proteome</keyword>
<evidence type="ECO:0000256" key="1">
    <source>
        <dbReference type="SAM" id="MobiDB-lite"/>
    </source>
</evidence>
<feature type="region of interest" description="Disordered" evidence="1">
    <location>
        <begin position="657"/>
        <end position="737"/>
    </location>
</feature>
<feature type="compositionally biased region" description="Polar residues" evidence="1">
    <location>
        <begin position="402"/>
        <end position="411"/>
    </location>
</feature>
<reference evidence="3 4" key="1">
    <citation type="submission" date="2016-06" db="EMBL/GenBank/DDBJ databases">
        <title>Evolution of pathogenesis and genome organization in the Tremellales.</title>
        <authorList>
            <person name="Cuomo C."/>
            <person name="Litvintseva A."/>
            <person name="Heitman J."/>
            <person name="Chen Y."/>
            <person name="Sun S."/>
            <person name="Springer D."/>
            <person name="Dromer F."/>
            <person name="Young S."/>
            <person name="Zeng Q."/>
            <person name="Chapman S."/>
            <person name="Gujja S."/>
            <person name="Saif S."/>
            <person name="Birren B."/>
        </authorList>
    </citation>
    <scope>NUCLEOTIDE SEQUENCE [LARGE SCALE GENOMIC DNA]</scope>
    <source>
        <strain evidence="3 4">ATCC 28783</strain>
    </source>
</reference>
<feature type="region of interest" description="Disordered" evidence="1">
    <location>
        <begin position="386"/>
        <end position="414"/>
    </location>
</feature>
<feature type="region of interest" description="Disordered" evidence="1">
    <location>
        <begin position="482"/>
        <end position="505"/>
    </location>
</feature>
<name>A0A4Q1BMH2_TREME</name>
<dbReference type="OrthoDB" id="2564696at2759"/>
<feature type="transmembrane region" description="Helical" evidence="2">
    <location>
        <begin position="166"/>
        <end position="187"/>
    </location>
</feature>
<keyword evidence="2" id="KW-1133">Transmembrane helix</keyword>
<protein>
    <submittedName>
        <fullName evidence="3">Uncharacterized protein</fullName>
    </submittedName>
</protein>
<keyword evidence="2" id="KW-0472">Membrane</keyword>
<dbReference type="EMBL" id="SDIL01000041">
    <property type="protein sequence ID" value="RXK38852.1"/>
    <property type="molecule type" value="Genomic_DNA"/>
</dbReference>
<feature type="transmembrane region" description="Helical" evidence="2">
    <location>
        <begin position="207"/>
        <end position="229"/>
    </location>
</feature>
<feature type="transmembrane region" description="Helical" evidence="2">
    <location>
        <begin position="241"/>
        <end position="263"/>
    </location>
</feature>
<evidence type="ECO:0000256" key="2">
    <source>
        <dbReference type="SAM" id="Phobius"/>
    </source>
</evidence>
<organism evidence="3 4">
    <name type="scientific">Tremella mesenterica</name>
    <name type="common">Jelly fungus</name>
    <dbReference type="NCBI Taxonomy" id="5217"/>
    <lineage>
        <taxon>Eukaryota</taxon>
        <taxon>Fungi</taxon>
        <taxon>Dikarya</taxon>
        <taxon>Basidiomycota</taxon>
        <taxon>Agaricomycotina</taxon>
        <taxon>Tremellomycetes</taxon>
        <taxon>Tremellales</taxon>
        <taxon>Tremellaceae</taxon>
        <taxon>Tremella</taxon>
    </lineage>
</organism>
<accession>A0A4Q1BMH2</accession>